<dbReference type="GO" id="GO:0003779">
    <property type="term" value="F:actin binding"/>
    <property type="evidence" value="ECO:0007669"/>
    <property type="project" value="UniProtKB-KW"/>
</dbReference>
<accession>A0A8C5WE65</accession>
<dbReference type="PROSITE" id="PS51073">
    <property type="entry name" value="RPEL"/>
    <property type="match status" value="2"/>
</dbReference>
<dbReference type="PANTHER" id="PTHR12751:SF7">
    <property type="entry name" value="PHOSPHATASE AND ACTIN REGULATOR 3"/>
    <property type="match status" value="1"/>
</dbReference>
<evidence type="ECO:0000313" key="8">
    <source>
        <dbReference type="Proteomes" id="UP000694569"/>
    </source>
</evidence>
<gene>
    <name evidence="7" type="primary">PHACTR3</name>
</gene>
<dbReference type="SMART" id="SM00707">
    <property type="entry name" value="RPEL"/>
    <property type="match status" value="3"/>
</dbReference>
<dbReference type="Pfam" id="PF02755">
    <property type="entry name" value="RPEL"/>
    <property type="match status" value="1"/>
</dbReference>
<evidence type="ECO:0000256" key="3">
    <source>
        <dbReference type="ARBA" id="ARBA00023203"/>
    </source>
</evidence>
<evidence type="ECO:0000256" key="6">
    <source>
        <dbReference type="SAM" id="MobiDB-lite"/>
    </source>
</evidence>
<dbReference type="AlphaFoldDB" id="A0A8C5WE65"/>
<organism evidence="7 8">
    <name type="scientific">Leptobrachium leishanense</name>
    <name type="common">Leishan spiny toad</name>
    <dbReference type="NCBI Taxonomy" id="445787"/>
    <lineage>
        <taxon>Eukaryota</taxon>
        <taxon>Metazoa</taxon>
        <taxon>Chordata</taxon>
        <taxon>Craniata</taxon>
        <taxon>Vertebrata</taxon>
        <taxon>Euteleostomi</taxon>
        <taxon>Amphibia</taxon>
        <taxon>Batrachia</taxon>
        <taxon>Anura</taxon>
        <taxon>Pelobatoidea</taxon>
        <taxon>Megophryidae</taxon>
        <taxon>Leptobrachium</taxon>
    </lineage>
</organism>
<dbReference type="Gene3D" id="6.10.140.1750">
    <property type="match status" value="1"/>
</dbReference>
<comment type="similarity">
    <text evidence="1 5">Belongs to the phosphatase and actin regulator family.</text>
</comment>
<sequence>MAQSPVLCSEYLVSGMRTPPARRNSKLATLGRIFKPWKWRKKKNEKLKQTSAALEKKISRQSRDELIKKGLMEIMDQGVDIEEVALKSPPPLNILKNPSNLGSSHTSGHTNIFHAQKVAEPQGQAVRGHHSSPSGSPRLSHMPLPSSRVIEELHRALATKHRQDCFHGRDIKSSPKKRVDFRTSRPSSMEKSKDGINCHDGDSENKSISAKESEENKENLMRDSGHKDNMLLYQDEDTLNNSIISGTLPRKCKKELLAVKLRNRPSKQELEDRNIFPQRTDEERQEIRQQIEIKLSKSCFFFLLPQCFAERNDQTEQEERREIKQRLTRKLNQRPTVDELRERKILIRFSDYVEVAKAQDYDRRADKPWTRLSAADKAAIRKELNEYKSNEMEVHASSKHLTRLV</sequence>
<dbReference type="PANTHER" id="PTHR12751">
    <property type="entry name" value="PHOSPHATASE AND ACTIN REGULATOR PHACTR"/>
    <property type="match status" value="1"/>
</dbReference>
<evidence type="ECO:0000256" key="5">
    <source>
        <dbReference type="RuleBase" id="RU301113"/>
    </source>
</evidence>
<dbReference type="Ensembl" id="ENSLLET00000032895.1">
    <property type="protein sequence ID" value="ENSLLEP00000031680.1"/>
    <property type="gene ID" value="ENSLLEG00000020053.1"/>
</dbReference>
<feature type="repeat" description="RPEL" evidence="4">
    <location>
        <begin position="325"/>
        <end position="350"/>
    </location>
</feature>
<dbReference type="GeneTree" id="ENSGT00940000157562"/>
<keyword evidence="2 5" id="KW-0677">Repeat</keyword>
<feature type="region of interest" description="Disordered" evidence="6">
    <location>
        <begin position="161"/>
        <end position="220"/>
    </location>
</feature>
<dbReference type="OrthoDB" id="5563016at2759"/>
<feature type="repeat" description="RPEL" evidence="4">
    <location>
        <begin position="255"/>
        <end position="280"/>
    </location>
</feature>
<dbReference type="GO" id="GO:0004864">
    <property type="term" value="F:protein phosphatase inhibitor activity"/>
    <property type="evidence" value="ECO:0007669"/>
    <property type="project" value="UniProtKB-UniRule"/>
</dbReference>
<evidence type="ECO:0000256" key="1">
    <source>
        <dbReference type="ARBA" id="ARBA00009795"/>
    </source>
</evidence>
<evidence type="ECO:0000256" key="2">
    <source>
        <dbReference type="ARBA" id="ARBA00022737"/>
    </source>
</evidence>
<keyword evidence="8" id="KW-1185">Reference proteome</keyword>
<feature type="region of interest" description="Disordered" evidence="6">
    <location>
        <begin position="120"/>
        <end position="143"/>
    </location>
</feature>
<protein>
    <recommendedName>
        <fullName evidence="5">Phosphatase and actin regulator</fullName>
    </recommendedName>
</protein>
<proteinExistence type="inferred from homology"/>
<dbReference type="InterPro" id="IPR004018">
    <property type="entry name" value="RPEL_repeat"/>
</dbReference>
<dbReference type="Proteomes" id="UP000694569">
    <property type="component" value="Unplaced"/>
</dbReference>
<reference evidence="7" key="1">
    <citation type="submission" date="2025-08" db="UniProtKB">
        <authorList>
            <consortium name="Ensembl"/>
        </authorList>
    </citation>
    <scope>IDENTIFICATION</scope>
</reference>
<name>A0A8C5WE65_9ANUR</name>
<evidence type="ECO:0000313" key="7">
    <source>
        <dbReference type="Ensembl" id="ENSLLEP00000031680.1"/>
    </source>
</evidence>
<comment type="subunit">
    <text evidence="5">Binds PPP1CA and actin.</text>
</comment>
<evidence type="ECO:0000256" key="4">
    <source>
        <dbReference type="PROSITE-ProRule" id="PRU00401"/>
    </source>
</evidence>
<dbReference type="GO" id="GO:0030036">
    <property type="term" value="P:actin cytoskeleton organization"/>
    <property type="evidence" value="ECO:0007669"/>
    <property type="project" value="TreeGrafter"/>
</dbReference>
<keyword evidence="3 5" id="KW-0009">Actin-binding</keyword>
<dbReference type="Gene3D" id="6.10.140.2130">
    <property type="match status" value="1"/>
</dbReference>
<reference evidence="7" key="2">
    <citation type="submission" date="2025-09" db="UniProtKB">
        <authorList>
            <consortium name="Ensembl"/>
        </authorList>
    </citation>
    <scope>IDENTIFICATION</scope>
</reference>